<comment type="caution">
    <text evidence="7">The sequence shown here is derived from an EMBL/GenBank/DDBJ whole genome shotgun (WGS) entry which is preliminary data.</text>
</comment>
<dbReference type="InterPro" id="IPR002065">
    <property type="entry name" value="TPX"/>
</dbReference>
<evidence type="ECO:0000313" key="7">
    <source>
        <dbReference type="EMBL" id="KRN86876.1"/>
    </source>
</evidence>
<feature type="domain" description="Thioredoxin" evidence="6">
    <location>
        <begin position="17"/>
        <end position="163"/>
    </location>
</feature>
<proteinExistence type="predicted"/>
<dbReference type="Gene3D" id="3.40.30.10">
    <property type="entry name" value="Glutaredoxin"/>
    <property type="match status" value="1"/>
</dbReference>
<evidence type="ECO:0000313" key="8">
    <source>
        <dbReference type="Proteomes" id="UP000051491"/>
    </source>
</evidence>
<dbReference type="STRING" id="89059.LAC1533_1530"/>
<dbReference type="InterPro" id="IPR013766">
    <property type="entry name" value="Thioredoxin_domain"/>
</dbReference>
<dbReference type="PATRIC" id="fig|89059.3.peg.310"/>
<keyword evidence="1 7" id="KW-0560">Oxidoreductase</keyword>
<dbReference type="NCBIfam" id="NF001808">
    <property type="entry name" value="PRK00522.1"/>
    <property type="match status" value="1"/>
</dbReference>
<name>A0A0R2KHL4_9LACO</name>
<reference evidence="7 8" key="1">
    <citation type="journal article" date="2015" name="Genome Announc.">
        <title>Expanding the biotechnology potential of lactobacilli through comparative genomics of 213 strains and associated genera.</title>
        <authorList>
            <person name="Sun Z."/>
            <person name="Harris H.M."/>
            <person name="McCann A."/>
            <person name="Guo C."/>
            <person name="Argimon S."/>
            <person name="Zhang W."/>
            <person name="Yang X."/>
            <person name="Jeffery I.B."/>
            <person name="Cooney J.C."/>
            <person name="Kagawa T.F."/>
            <person name="Liu W."/>
            <person name="Song Y."/>
            <person name="Salvetti E."/>
            <person name="Wrobel A."/>
            <person name="Rasinkangas P."/>
            <person name="Parkhill J."/>
            <person name="Rea M.C."/>
            <person name="O'Sullivan O."/>
            <person name="Ritari J."/>
            <person name="Douillard F.P."/>
            <person name="Paul Ross R."/>
            <person name="Yang R."/>
            <person name="Briner A.E."/>
            <person name="Felis G.E."/>
            <person name="de Vos W.M."/>
            <person name="Barrangou R."/>
            <person name="Klaenhammer T.R."/>
            <person name="Caufield P.W."/>
            <person name="Cui Y."/>
            <person name="Zhang H."/>
            <person name="O'Toole P.W."/>
        </authorList>
    </citation>
    <scope>NUCLEOTIDE SEQUENCE [LARGE SCALE GENOMIC DNA]</scope>
    <source>
        <strain evidence="7 8">DSM 15353</strain>
    </source>
</reference>
<evidence type="ECO:0000259" key="6">
    <source>
        <dbReference type="PROSITE" id="PS51352"/>
    </source>
</evidence>
<dbReference type="GO" id="GO:0008379">
    <property type="term" value="F:thioredoxin peroxidase activity"/>
    <property type="evidence" value="ECO:0007669"/>
    <property type="project" value="InterPro"/>
</dbReference>
<evidence type="ECO:0000256" key="1">
    <source>
        <dbReference type="ARBA" id="ARBA00022559"/>
    </source>
</evidence>
<evidence type="ECO:0000256" key="5">
    <source>
        <dbReference type="SAM" id="MobiDB-lite"/>
    </source>
</evidence>
<dbReference type="CDD" id="cd03014">
    <property type="entry name" value="PRX_Atyp2cys"/>
    <property type="match status" value="1"/>
</dbReference>
<accession>A0A0R2KHL4</accession>
<dbReference type="SUPFAM" id="SSF52833">
    <property type="entry name" value="Thioredoxin-like"/>
    <property type="match status" value="1"/>
</dbReference>
<sequence>MQITRHDQPLQTSGEPQKVGEKMPNFTVTNAEGKQVQLKDLLTKPSLFSVVPDINTRVCSISTKKFNQEVDKYDGVNFYSVSTNSPDQQKDWCATENVKNMQLLSDEQTEFGQKTGLFVSENNTDARSIWVVDQHGTILYQELVPEMTNEPNYAGALGFLSAL</sequence>
<keyword evidence="1 7" id="KW-0575">Peroxidase</keyword>
<dbReference type="Proteomes" id="UP000051491">
    <property type="component" value="Unassembled WGS sequence"/>
</dbReference>
<dbReference type="OrthoDB" id="9781543at2"/>
<gene>
    <name evidence="7" type="ORF">IV43_GL000305</name>
</gene>
<dbReference type="RefSeq" id="WP_010499038.1">
    <property type="nucleotide sequence ID" value="NZ_JQBK01000012.1"/>
</dbReference>
<dbReference type="InterPro" id="IPR000866">
    <property type="entry name" value="AhpC/TSA"/>
</dbReference>
<dbReference type="InterPro" id="IPR050455">
    <property type="entry name" value="Tpx_Peroxidase_subfamily"/>
</dbReference>
<evidence type="ECO:0000256" key="3">
    <source>
        <dbReference type="ARBA" id="ARBA00023157"/>
    </source>
</evidence>
<keyword evidence="3" id="KW-1015">Disulfide bond</keyword>
<keyword evidence="2" id="KW-0049">Antioxidant</keyword>
<dbReference type="InterPro" id="IPR036249">
    <property type="entry name" value="Thioredoxin-like_sf"/>
</dbReference>
<dbReference type="PANTHER" id="PTHR43110:SF1">
    <property type="entry name" value="THIOL PEROXIDASE"/>
    <property type="match status" value="1"/>
</dbReference>
<evidence type="ECO:0000256" key="2">
    <source>
        <dbReference type="ARBA" id="ARBA00022862"/>
    </source>
</evidence>
<evidence type="ECO:0000256" key="4">
    <source>
        <dbReference type="ARBA" id="ARBA00023284"/>
    </source>
</evidence>
<dbReference type="Pfam" id="PF00578">
    <property type="entry name" value="AhpC-TSA"/>
    <property type="match status" value="1"/>
</dbReference>
<dbReference type="PANTHER" id="PTHR43110">
    <property type="entry name" value="THIOL PEROXIDASE"/>
    <property type="match status" value="1"/>
</dbReference>
<dbReference type="EMBL" id="JQBK01000012">
    <property type="protein sequence ID" value="KRN86876.1"/>
    <property type="molecule type" value="Genomic_DNA"/>
</dbReference>
<organism evidence="7 8">
    <name type="scientific">Ligilactobacillus acidipiscis</name>
    <dbReference type="NCBI Taxonomy" id="89059"/>
    <lineage>
        <taxon>Bacteria</taxon>
        <taxon>Bacillati</taxon>
        <taxon>Bacillota</taxon>
        <taxon>Bacilli</taxon>
        <taxon>Lactobacillales</taxon>
        <taxon>Lactobacillaceae</taxon>
        <taxon>Ligilactobacillus</taxon>
    </lineage>
</organism>
<keyword evidence="4" id="KW-0676">Redox-active center</keyword>
<feature type="region of interest" description="Disordered" evidence="5">
    <location>
        <begin position="1"/>
        <end position="22"/>
    </location>
</feature>
<dbReference type="PROSITE" id="PS51352">
    <property type="entry name" value="THIOREDOXIN_2"/>
    <property type="match status" value="1"/>
</dbReference>
<protein>
    <submittedName>
        <fullName evidence="7">Thioredoxin peroxidase</fullName>
    </submittedName>
</protein>
<dbReference type="AlphaFoldDB" id="A0A0R2KHL4"/>